<gene>
    <name evidence="5" type="ORF">M430DRAFT_43740</name>
</gene>
<dbReference type="GO" id="GO:0008270">
    <property type="term" value="F:zinc ion binding"/>
    <property type="evidence" value="ECO:0007669"/>
    <property type="project" value="InterPro"/>
</dbReference>
<dbReference type="Pfam" id="PF04082">
    <property type="entry name" value="Fungal_trans"/>
    <property type="match status" value="1"/>
</dbReference>
<dbReference type="GeneID" id="36575724"/>
<dbReference type="EMBL" id="KZ679014">
    <property type="protein sequence ID" value="PSS12916.1"/>
    <property type="molecule type" value="Genomic_DNA"/>
</dbReference>
<dbReference type="GO" id="GO:0003677">
    <property type="term" value="F:DNA binding"/>
    <property type="evidence" value="ECO:0007669"/>
    <property type="project" value="InterPro"/>
</dbReference>
<dbReference type="GO" id="GO:0006351">
    <property type="term" value="P:DNA-templated transcription"/>
    <property type="evidence" value="ECO:0007669"/>
    <property type="project" value="InterPro"/>
</dbReference>
<evidence type="ECO:0000313" key="5">
    <source>
        <dbReference type="EMBL" id="PSS12916.1"/>
    </source>
</evidence>
<dbReference type="InterPro" id="IPR007219">
    <property type="entry name" value="XnlR_reg_dom"/>
</dbReference>
<feature type="compositionally biased region" description="Acidic residues" evidence="2">
    <location>
        <begin position="102"/>
        <end position="114"/>
    </location>
</feature>
<feature type="transmembrane region" description="Helical" evidence="3">
    <location>
        <begin position="304"/>
        <end position="326"/>
    </location>
</feature>
<dbReference type="STRING" id="857342.A0A2T3AW59"/>
<dbReference type="InParanoid" id="A0A2T3AW59"/>
<dbReference type="PANTHER" id="PTHR47785">
    <property type="entry name" value="ZN(II)2CYS6 TRANSCRIPTION FACTOR (EUROFUNG)-RELATED-RELATED"/>
    <property type="match status" value="1"/>
</dbReference>
<keyword evidence="3" id="KW-0812">Transmembrane</keyword>
<evidence type="ECO:0000259" key="4">
    <source>
        <dbReference type="Pfam" id="PF04082"/>
    </source>
</evidence>
<feature type="domain" description="Xylanolytic transcriptional activator regulatory" evidence="4">
    <location>
        <begin position="223"/>
        <end position="406"/>
    </location>
</feature>
<keyword evidence="1" id="KW-0539">Nucleus</keyword>
<dbReference type="PANTHER" id="PTHR47785:SF6">
    <property type="entry name" value="ZN(II)2CYS6 TRANSCRIPTION FACTOR (EUROFUNG)"/>
    <property type="match status" value="1"/>
</dbReference>
<organism evidence="5 6">
    <name type="scientific">Amorphotheca resinae ATCC 22711</name>
    <dbReference type="NCBI Taxonomy" id="857342"/>
    <lineage>
        <taxon>Eukaryota</taxon>
        <taxon>Fungi</taxon>
        <taxon>Dikarya</taxon>
        <taxon>Ascomycota</taxon>
        <taxon>Pezizomycotina</taxon>
        <taxon>Leotiomycetes</taxon>
        <taxon>Helotiales</taxon>
        <taxon>Amorphothecaceae</taxon>
        <taxon>Amorphotheca</taxon>
    </lineage>
</organism>
<protein>
    <recommendedName>
        <fullName evidence="4">Xylanolytic transcriptional activator regulatory domain-containing protein</fullName>
    </recommendedName>
</protein>
<evidence type="ECO:0000313" key="6">
    <source>
        <dbReference type="Proteomes" id="UP000241818"/>
    </source>
</evidence>
<dbReference type="InterPro" id="IPR053181">
    <property type="entry name" value="EcdB-like_regulator"/>
</dbReference>
<evidence type="ECO:0000256" key="2">
    <source>
        <dbReference type="SAM" id="MobiDB-lite"/>
    </source>
</evidence>
<keyword evidence="3" id="KW-0472">Membrane</keyword>
<accession>A0A2T3AW59</accession>
<dbReference type="OrthoDB" id="6133115at2759"/>
<sequence length="655" mass="74264">MAVKMNPTQRQNYQLGQLTLWTRLWPWNPWDRELWQDWLVICSWRRPKSMTTVQRAILVEITDSLQISEEYQRQRVIGSQVSGHDVTEEAWRSFLQHAADDLDIPELDPDETGPCEDSTNPVLDPPPAAVLEGEASSQPTSKDPRTDSIIETPKPAPQPKVTFAHGFLDAFKFNEIAWLKHLETPAWNGPIHSAVGSAVIAILPREPSKWLEVPLSRTKMLTSSYFNTFGLLYPLLDRDDFTRVTFPMTLKSPGDATENTILTLLVMALGELAHEVAPTSQGTVGEPADHLLGHFLFDKARQRIGLASTSYTLGSVQIFCLIALYYGQCGRYMEMWHAGTTAAHNCLILLSQGPIDYSVKEGQQIALAYWNCMIIETISHWELGLPKTDLDRFESTIPMPNFIGAENPVDRLCEQLCKFRLRFFVYVSLIRFYRTVRNILSEEDWEAEVPHRLGIGQPVIYSDISAVVEGWPNCVPDGLKWTMDLPLTSIPAQGRFTVQTSSTIPLGALVRPLLYGRLRMLHTHVQYCIYRPYLYKVLHFPEQASSEDIEKSLLCLKASVAVPMYLHAAKDIKRMVPYPFVWTQTVLGIVLLFQMASCNPLLKDWKEKCHAPADIEVVTQAILEWIHGMREGDGITKWASDVLREMELAQEICQG</sequence>
<name>A0A2T3AW59_AMORE</name>
<dbReference type="CDD" id="cd12148">
    <property type="entry name" value="fungal_TF_MHR"/>
    <property type="match status" value="1"/>
</dbReference>
<evidence type="ECO:0000256" key="3">
    <source>
        <dbReference type="SAM" id="Phobius"/>
    </source>
</evidence>
<evidence type="ECO:0000256" key="1">
    <source>
        <dbReference type="ARBA" id="ARBA00023242"/>
    </source>
</evidence>
<keyword evidence="3" id="KW-1133">Transmembrane helix</keyword>
<proteinExistence type="predicted"/>
<dbReference type="AlphaFoldDB" id="A0A2T3AW59"/>
<dbReference type="Proteomes" id="UP000241818">
    <property type="component" value="Unassembled WGS sequence"/>
</dbReference>
<reference evidence="5 6" key="1">
    <citation type="journal article" date="2018" name="New Phytol.">
        <title>Comparative genomics and transcriptomics depict ericoid mycorrhizal fungi as versatile saprotrophs and plant mutualists.</title>
        <authorList>
            <person name="Martino E."/>
            <person name="Morin E."/>
            <person name="Grelet G.A."/>
            <person name="Kuo A."/>
            <person name="Kohler A."/>
            <person name="Daghino S."/>
            <person name="Barry K.W."/>
            <person name="Cichocki N."/>
            <person name="Clum A."/>
            <person name="Dockter R.B."/>
            <person name="Hainaut M."/>
            <person name="Kuo R.C."/>
            <person name="LaButti K."/>
            <person name="Lindahl B.D."/>
            <person name="Lindquist E.A."/>
            <person name="Lipzen A."/>
            <person name="Khouja H.R."/>
            <person name="Magnuson J."/>
            <person name="Murat C."/>
            <person name="Ohm R.A."/>
            <person name="Singer S.W."/>
            <person name="Spatafora J.W."/>
            <person name="Wang M."/>
            <person name="Veneault-Fourrey C."/>
            <person name="Henrissat B."/>
            <person name="Grigoriev I.V."/>
            <person name="Martin F.M."/>
            <person name="Perotto S."/>
        </authorList>
    </citation>
    <scope>NUCLEOTIDE SEQUENCE [LARGE SCALE GENOMIC DNA]</scope>
    <source>
        <strain evidence="5 6">ATCC 22711</strain>
    </source>
</reference>
<keyword evidence="6" id="KW-1185">Reference proteome</keyword>
<feature type="region of interest" description="Disordered" evidence="2">
    <location>
        <begin position="102"/>
        <end position="158"/>
    </location>
</feature>
<dbReference type="RefSeq" id="XP_024718907.1">
    <property type="nucleotide sequence ID" value="XM_024867643.1"/>
</dbReference>